<dbReference type="Proteomes" id="UP000053617">
    <property type="component" value="Unassembled WGS sequence"/>
</dbReference>
<organism evidence="4 5">
    <name type="scientific">Rhinocladiella mackenziei CBS 650.93</name>
    <dbReference type="NCBI Taxonomy" id="1442369"/>
    <lineage>
        <taxon>Eukaryota</taxon>
        <taxon>Fungi</taxon>
        <taxon>Dikarya</taxon>
        <taxon>Ascomycota</taxon>
        <taxon>Pezizomycotina</taxon>
        <taxon>Eurotiomycetes</taxon>
        <taxon>Chaetothyriomycetidae</taxon>
        <taxon>Chaetothyriales</taxon>
        <taxon>Herpotrichiellaceae</taxon>
        <taxon>Rhinocladiella</taxon>
    </lineage>
</organism>
<evidence type="ECO:0000256" key="1">
    <source>
        <dbReference type="SAM" id="Coils"/>
    </source>
</evidence>
<protein>
    <recommendedName>
        <fullName evidence="3">Azaphilone pigments biosynthesis cluster protein L N-terminal domain-containing protein</fullName>
    </recommendedName>
</protein>
<evidence type="ECO:0000313" key="5">
    <source>
        <dbReference type="Proteomes" id="UP000053617"/>
    </source>
</evidence>
<keyword evidence="5" id="KW-1185">Reference proteome</keyword>
<feature type="region of interest" description="Disordered" evidence="2">
    <location>
        <begin position="173"/>
        <end position="193"/>
    </location>
</feature>
<evidence type="ECO:0000313" key="4">
    <source>
        <dbReference type="EMBL" id="KIX00856.1"/>
    </source>
</evidence>
<accession>A0A0D2IC75</accession>
<dbReference type="GeneID" id="25297992"/>
<keyword evidence="1" id="KW-0175">Coiled coil</keyword>
<feature type="compositionally biased region" description="Basic and acidic residues" evidence="2">
    <location>
        <begin position="400"/>
        <end position="418"/>
    </location>
</feature>
<reference evidence="4 5" key="1">
    <citation type="submission" date="2015-01" db="EMBL/GenBank/DDBJ databases">
        <title>The Genome Sequence of Rhinocladiella mackenzie CBS 650.93.</title>
        <authorList>
            <consortium name="The Broad Institute Genomics Platform"/>
            <person name="Cuomo C."/>
            <person name="de Hoog S."/>
            <person name="Gorbushina A."/>
            <person name="Stielow B."/>
            <person name="Teixiera M."/>
            <person name="Abouelleil A."/>
            <person name="Chapman S.B."/>
            <person name="Priest M."/>
            <person name="Young S.K."/>
            <person name="Wortman J."/>
            <person name="Nusbaum C."/>
            <person name="Birren B."/>
        </authorList>
    </citation>
    <scope>NUCLEOTIDE SEQUENCE [LARGE SCALE GENOMIC DNA]</scope>
    <source>
        <strain evidence="4 5">CBS 650.93</strain>
    </source>
</reference>
<evidence type="ECO:0000259" key="3">
    <source>
        <dbReference type="Pfam" id="PF17111"/>
    </source>
</evidence>
<sequence>MADPISLASGLLALTTFAIQSTKTLYEVIESFRNKARAVRELKEELQALENVLQSLQSTLNDDDQVDLSALKLPLLRCGEACQAFAEIIEKCTARSSRDKTSFRDWFMLTYRGKDIGSFRNVIGAYKSTIAIALADVNIRYTTVTTQLLRQYKEMIDNTTSDLQEILQQNDQELANSSQQGESPSLADLNDPGPLAAEEERASIERCLDVCKRVANHLAQVQAEIVASVTNRVDGNKPAATSPRSSPAHIITSEKLNDCKTGISFTISELQLLLQDANHRIEKLLHQSTPAEGLDENDPRIQQAPEDLESIRQCLAICKEATEALTKERVNTFGDVNSLEDAHQIVVATLGDLISARRVSAGARSKQWLGQMSDASLQQLSKDNVSSANAATTKNPPSKTPDDGVHQNRTTDEPDITIHPKFNGRHGAGRRLG</sequence>
<proteinExistence type="predicted"/>
<dbReference type="STRING" id="1442369.A0A0D2IC75"/>
<feature type="domain" description="Azaphilone pigments biosynthesis cluster protein L N-terminal" evidence="3">
    <location>
        <begin position="2"/>
        <end position="212"/>
    </location>
</feature>
<evidence type="ECO:0000256" key="2">
    <source>
        <dbReference type="SAM" id="MobiDB-lite"/>
    </source>
</evidence>
<dbReference type="OrthoDB" id="5068804at2759"/>
<feature type="region of interest" description="Disordered" evidence="2">
    <location>
        <begin position="380"/>
        <end position="433"/>
    </location>
</feature>
<gene>
    <name evidence="4" type="ORF">Z518_09921</name>
</gene>
<dbReference type="AlphaFoldDB" id="A0A0D2IC75"/>
<feature type="compositionally biased region" description="Polar residues" evidence="2">
    <location>
        <begin position="380"/>
        <end position="397"/>
    </location>
</feature>
<dbReference type="EMBL" id="KN847482">
    <property type="protein sequence ID" value="KIX00856.1"/>
    <property type="molecule type" value="Genomic_DNA"/>
</dbReference>
<name>A0A0D2IC75_9EURO</name>
<dbReference type="RefSeq" id="XP_013267992.1">
    <property type="nucleotide sequence ID" value="XM_013412538.1"/>
</dbReference>
<dbReference type="VEuPathDB" id="FungiDB:Z518_09921"/>
<dbReference type="Pfam" id="PF17111">
    <property type="entry name" value="PigL_N"/>
    <property type="match status" value="1"/>
</dbReference>
<feature type="compositionally biased region" description="Basic residues" evidence="2">
    <location>
        <begin position="422"/>
        <end position="433"/>
    </location>
</feature>
<dbReference type="InterPro" id="IPR031348">
    <property type="entry name" value="PigL_N"/>
</dbReference>
<feature type="compositionally biased region" description="Polar residues" evidence="2">
    <location>
        <begin position="173"/>
        <end position="183"/>
    </location>
</feature>
<feature type="coiled-coil region" evidence="1">
    <location>
        <begin position="29"/>
        <end position="66"/>
    </location>
</feature>
<dbReference type="HOGENOM" id="CLU_032923_1_0_1"/>